<accession>A0A256GL13</accession>
<sequence>MCYERAQQARISDERAHISMQQIVFTGALYAAPSTVENICPFRST</sequence>
<organism evidence="1 2">
    <name type="scientific">Brucella pseudogrignonensis</name>
    <dbReference type="NCBI Taxonomy" id="419475"/>
    <lineage>
        <taxon>Bacteria</taxon>
        <taxon>Pseudomonadati</taxon>
        <taxon>Pseudomonadota</taxon>
        <taxon>Alphaproteobacteria</taxon>
        <taxon>Hyphomicrobiales</taxon>
        <taxon>Brucellaceae</taxon>
        <taxon>Brucella/Ochrobactrum group</taxon>
        <taxon>Brucella</taxon>
    </lineage>
</organism>
<gene>
    <name evidence="1" type="ORF">CEV34_1667</name>
</gene>
<dbReference type="EMBL" id="NNRM01000017">
    <property type="protein sequence ID" value="OYR27536.1"/>
    <property type="molecule type" value="Genomic_DNA"/>
</dbReference>
<reference evidence="1 2" key="1">
    <citation type="submission" date="2017-07" db="EMBL/GenBank/DDBJ databases">
        <title>Phylogenetic study on the rhizospheric bacterium Ochrobactrum sp. A44.</title>
        <authorList>
            <person name="Krzyzanowska D.M."/>
            <person name="Ossowicki A."/>
            <person name="Rajewska M."/>
            <person name="Maciag T."/>
            <person name="Kaczynski Z."/>
            <person name="Czerwicka M."/>
            <person name="Jafra S."/>
        </authorList>
    </citation>
    <scope>NUCLEOTIDE SEQUENCE [LARGE SCALE GENOMIC DNA]</scope>
    <source>
        <strain evidence="1 2">CCUG 30717</strain>
    </source>
</reference>
<comment type="caution">
    <text evidence="1">The sequence shown here is derived from an EMBL/GenBank/DDBJ whole genome shotgun (WGS) entry which is preliminary data.</text>
</comment>
<proteinExistence type="predicted"/>
<dbReference type="AlphaFoldDB" id="A0A256GL13"/>
<evidence type="ECO:0000313" key="2">
    <source>
        <dbReference type="Proteomes" id="UP000216188"/>
    </source>
</evidence>
<name>A0A256GL13_9HYPH</name>
<evidence type="ECO:0000313" key="1">
    <source>
        <dbReference type="EMBL" id="OYR27536.1"/>
    </source>
</evidence>
<protein>
    <submittedName>
        <fullName evidence="1">Uncharacterized protein</fullName>
    </submittedName>
</protein>
<dbReference type="Proteomes" id="UP000216188">
    <property type="component" value="Unassembled WGS sequence"/>
</dbReference>
<keyword evidence="2" id="KW-1185">Reference proteome</keyword>